<reference evidence="2 3" key="1">
    <citation type="submission" date="2020-02" db="EMBL/GenBank/DDBJ databases">
        <title>Genome sequencing for Kineobactrum sp. M2.</title>
        <authorList>
            <person name="Park S.-J."/>
        </authorList>
    </citation>
    <scope>NUCLEOTIDE SEQUENCE [LARGE SCALE GENOMIC DNA]</scope>
    <source>
        <strain evidence="2 3">M2</strain>
    </source>
</reference>
<keyword evidence="3" id="KW-1185">Reference proteome</keyword>
<gene>
    <name evidence="2" type="ORF">G3T16_12500</name>
</gene>
<dbReference type="Proteomes" id="UP000477680">
    <property type="component" value="Chromosome"/>
</dbReference>
<dbReference type="InterPro" id="IPR018676">
    <property type="entry name" value="DUF2149"/>
</dbReference>
<evidence type="ECO:0000256" key="1">
    <source>
        <dbReference type="SAM" id="Phobius"/>
    </source>
</evidence>
<keyword evidence="1" id="KW-0812">Transmembrane</keyword>
<dbReference type="AlphaFoldDB" id="A0A6C0U3V7"/>
<organism evidence="2 3">
    <name type="scientific">Kineobactrum salinum</name>
    <dbReference type="NCBI Taxonomy" id="2708301"/>
    <lineage>
        <taxon>Bacteria</taxon>
        <taxon>Pseudomonadati</taxon>
        <taxon>Pseudomonadota</taxon>
        <taxon>Gammaproteobacteria</taxon>
        <taxon>Cellvibrionales</taxon>
        <taxon>Halieaceae</taxon>
        <taxon>Kineobactrum</taxon>
    </lineage>
</organism>
<protein>
    <submittedName>
        <fullName evidence="2">DUF2149 domain-containing protein</fullName>
    </submittedName>
</protein>
<feature type="transmembrane region" description="Helical" evidence="1">
    <location>
        <begin position="31"/>
        <end position="54"/>
    </location>
</feature>
<dbReference type="Pfam" id="PF09919">
    <property type="entry name" value="DUF2149"/>
    <property type="match status" value="1"/>
</dbReference>
<keyword evidence="1" id="KW-0472">Membrane</keyword>
<sequence length="120" mass="13110">MSTAIKSSVRPSGESVLNRRFLDLDEDDDPILSVVNVIDVFLVIIAVLLVIVASNPLNPFAEDRVVVVTNPGEDNMQMIIKDGQELTRYESSEEIGEGQGVLAGTAYRLPDGSFVYVPEE</sequence>
<name>A0A6C0U3V7_9GAMM</name>
<keyword evidence="1" id="KW-1133">Transmembrane helix</keyword>
<dbReference type="EMBL" id="CP048711">
    <property type="protein sequence ID" value="QIB66109.1"/>
    <property type="molecule type" value="Genomic_DNA"/>
</dbReference>
<dbReference type="KEGG" id="kim:G3T16_12500"/>
<proteinExistence type="predicted"/>
<evidence type="ECO:0000313" key="3">
    <source>
        <dbReference type="Proteomes" id="UP000477680"/>
    </source>
</evidence>
<accession>A0A6C0U3V7</accession>
<dbReference type="RefSeq" id="WP_163495545.1">
    <property type="nucleotide sequence ID" value="NZ_CP048711.1"/>
</dbReference>
<evidence type="ECO:0000313" key="2">
    <source>
        <dbReference type="EMBL" id="QIB66109.1"/>
    </source>
</evidence>